<dbReference type="PANTHER" id="PTHR10434">
    <property type="entry name" value="1-ACYL-SN-GLYCEROL-3-PHOSPHATE ACYLTRANSFERASE"/>
    <property type="match status" value="1"/>
</dbReference>
<name>A0A1D7V2B0_9LEPT</name>
<dbReference type="GO" id="GO:0003841">
    <property type="term" value="F:1-acylglycerol-3-phosphate O-acyltransferase activity"/>
    <property type="evidence" value="ECO:0007669"/>
    <property type="project" value="TreeGrafter"/>
</dbReference>
<protein>
    <submittedName>
        <fullName evidence="6">Acyltransferase</fullName>
    </submittedName>
</protein>
<keyword evidence="2 6" id="KW-0808">Transferase</keyword>
<accession>A0A1D7V2B0</accession>
<dbReference type="Pfam" id="PF01553">
    <property type="entry name" value="Acyltransferase"/>
    <property type="match status" value="1"/>
</dbReference>
<keyword evidence="3 6" id="KW-0012">Acyltransferase</keyword>
<dbReference type="KEGG" id="laj:A0128_07065"/>
<reference evidence="6 7" key="1">
    <citation type="submission" date="2016-04" db="EMBL/GenBank/DDBJ databases">
        <title>Complete genome seqeunce of Leptospira alstonii serovar Room22.</title>
        <authorList>
            <person name="Nally J.E."/>
            <person name="Bayles D.O."/>
            <person name="Hurley D."/>
            <person name="Fanning S."/>
            <person name="McMahon B.J."/>
            <person name="Arent Z."/>
        </authorList>
    </citation>
    <scope>NUCLEOTIDE SEQUENCE [LARGE SCALE GENOMIC DNA]</scope>
    <source>
        <strain evidence="6 7">GWTS #1</strain>
    </source>
</reference>
<keyword evidence="4" id="KW-0812">Transmembrane</keyword>
<gene>
    <name evidence="6" type="ORF">A0128_07065</name>
</gene>
<organism evidence="6 7">
    <name type="scientific">Leptospira tipperaryensis</name>
    <dbReference type="NCBI Taxonomy" id="2564040"/>
    <lineage>
        <taxon>Bacteria</taxon>
        <taxon>Pseudomonadati</taxon>
        <taxon>Spirochaetota</taxon>
        <taxon>Spirochaetia</taxon>
        <taxon>Leptospirales</taxon>
        <taxon>Leptospiraceae</taxon>
        <taxon>Leptospira</taxon>
    </lineage>
</organism>
<dbReference type="SMART" id="SM00563">
    <property type="entry name" value="PlsC"/>
    <property type="match status" value="1"/>
</dbReference>
<keyword evidence="7" id="KW-1185">Reference proteome</keyword>
<dbReference type="SUPFAM" id="SSF69593">
    <property type="entry name" value="Glycerol-3-phosphate (1)-acyltransferase"/>
    <property type="match status" value="1"/>
</dbReference>
<dbReference type="RefSeq" id="WP_069609174.1">
    <property type="nucleotide sequence ID" value="NZ_CP015217.1"/>
</dbReference>
<keyword evidence="4" id="KW-0472">Membrane</keyword>
<dbReference type="Proteomes" id="UP000094197">
    <property type="component" value="Chromosome 1"/>
</dbReference>
<dbReference type="GO" id="GO:0006654">
    <property type="term" value="P:phosphatidic acid biosynthetic process"/>
    <property type="evidence" value="ECO:0007669"/>
    <property type="project" value="TreeGrafter"/>
</dbReference>
<evidence type="ECO:0000256" key="3">
    <source>
        <dbReference type="ARBA" id="ARBA00023315"/>
    </source>
</evidence>
<proteinExistence type="predicted"/>
<evidence type="ECO:0000259" key="5">
    <source>
        <dbReference type="SMART" id="SM00563"/>
    </source>
</evidence>
<dbReference type="AlphaFoldDB" id="A0A1D7V2B0"/>
<evidence type="ECO:0000256" key="1">
    <source>
        <dbReference type="ARBA" id="ARBA00005189"/>
    </source>
</evidence>
<evidence type="ECO:0000313" key="6">
    <source>
        <dbReference type="EMBL" id="AOP35962.1"/>
    </source>
</evidence>
<evidence type="ECO:0000313" key="7">
    <source>
        <dbReference type="Proteomes" id="UP000094197"/>
    </source>
</evidence>
<sequence>MNPLKFMESRLGRFPKSYRRIVLKTYLITLPLVFSWAFPSLIAGLFFALIRNQEKKNQAFLRGSATWGRTVQWMTGTKFLRLGEINVPQKGYMVFLNHVNELDFPYDCLVVNKPFLANQVIKKTLIAYWWMKAMGSQVFESSKATTIAVSVRSLLKGLHKTSFIVYPEGHNSYTEEIQPMQKGMIKLAFENKIPVVVVLKSGITGYQMMEKGFVVAYKQIGSYDPTKFGTWEEFRDFLFETMSKEKKILDASLSSEAGKETVLAS</sequence>
<feature type="domain" description="Phospholipid/glycerol acyltransferase" evidence="5">
    <location>
        <begin position="92"/>
        <end position="203"/>
    </location>
</feature>
<dbReference type="OrthoDB" id="336395at2"/>
<dbReference type="PANTHER" id="PTHR10434:SF66">
    <property type="entry name" value="PHOSPHOLIPID_GLYCEROL ACYLTRANSFERASE DOMAIN-CONTAINING PROTEIN"/>
    <property type="match status" value="1"/>
</dbReference>
<evidence type="ECO:0000256" key="4">
    <source>
        <dbReference type="SAM" id="Phobius"/>
    </source>
</evidence>
<dbReference type="InterPro" id="IPR002123">
    <property type="entry name" value="Plipid/glycerol_acylTrfase"/>
</dbReference>
<evidence type="ECO:0000256" key="2">
    <source>
        <dbReference type="ARBA" id="ARBA00022679"/>
    </source>
</evidence>
<dbReference type="EMBL" id="CP015217">
    <property type="protein sequence ID" value="AOP35962.1"/>
    <property type="molecule type" value="Genomic_DNA"/>
</dbReference>
<comment type="pathway">
    <text evidence="1">Lipid metabolism.</text>
</comment>
<feature type="transmembrane region" description="Helical" evidence="4">
    <location>
        <begin position="21"/>
        <end position="50"/>
    </location>
</feature>
<keyword evidence="4" id="KW-1133">Transmembrane helix</keyword>